<dbReference type="Proteomes" id="UP000824540">
    <property type="component" value="Unassembled WGS sequence"/>
</dbReference>
<dbReference type="AlphaFoldDB" id="A0A8T2MVM5"/>
<reference evidence="1" key="1">
    <citation type="thesis" date="2021" institute="BYU ScholarsArchive" country="Provo, UT, USA">
        <title>Applications of and Algorithms for Genome Assembly and Genomic Analyses with an Emphasis on Marine Teleosts.</title>
        <authorList>
            <person name="Pickett B.D."/>
        </authorList>
    </citation>
    <scope>NUCLEOTIDE SEQUENCE</scope>
    <source>
        <strain evidence="1">HI-2016</strain>
    </source>
</reference>
<sequence length="111" mass="12175">MKGRSVACHTERLKGRSAACHTDRMKGRSAACHTDGMKGMPQEMQSFVIRFYRMSYSSRPRASARGPDGANEMHTLFTSIKSSVTAAQSCIRCKSSVLLQLQELRSSASTA</sequence>
<gene>
    <name evidence="1" type="ORF">JZ751_015741</name>
</gene>
<name>A0A8T2MVM5_9TELE</name>
<protein>
    <submittedName>
        <fullName evidence="1">Uncharacterized protein</fullName>
    </submittedName>
</protein>
<organism evidence="1 2">
    <name type="scientific">Albula glossodonta</name>
    <name type="common">roundjaw bonefish</name>
    <dbReference type="NCBI Taxonomy" id="121402"/>
    <lineage>
        <taxon>Eukaryota</taxon>
        <taxon>Metazoa</taxon>
        <taxon>Chordata</taxon>
        <taxon>Craniata</taxon>
        <taxon>Vertebrata</taxon>
        <taxon>Euteleostomi</taxon>
        <taxon>Actinopterygii</taxon>
        <taxon>Neopterygii</taxon>
        <taxon>Teleostei</taxon>
        <taxon>Albuliformes</taxon>
        <taxon>Albulidae</taxon>
        <taxon>Albula</taxon>
    </lineage>
</organism>
<evidence type="ECO:0000313" key="2">
    <source>
        <dbReference type="Proteomes" id="UP000824540"/>
    </source>
</evidence>
<keyword evidence="2" id="KW-1185">Reference proteome</keyword>
<accession>A0A8T2MVM5</accession>
<comment type="caution">
    <text evidence="1">The sequence shown here is derived from an EMBL/GenBank/DDBJ whole genome shotgun (WGS) entry which is preliminary data.</text>
</comment>
<dbReference type="EMBL" id="JAFBMS010000252">
    <property type="protein sequence ID" value="KAG9332165.1"/>
    <property type="molecule type" value="Genomic_DNA"/>
</dbReference>
<feature type="non-terminal residue" evidence="1">
    <location>
        <position position="111"/>
    </location>
</feature>
<proteinExistence type="predicted"/>
<evidence type="ECO:0000313" key="1">
    <source>
        <dbReference type="EMBL" id="KAG9332165.1"/>
    </source>
</evidence>